<evidence type="ECO:0000313" key="3">
    <source>
        <dbReference type="Proteomes" id="UP000696280"/>
    </source>
</evidence>
<sequence>MPEFHDAVVTLLDAFAHGISTIKTQKTRRPKNSSSSSPSPERLLSKSLKKNRNKVRTAYEQDFERFGSKFAVGDEAARVNLAGILTRLTTGFLSVFNRFLRGKSTATDYQTLLSLSDVSRRETIRTFDMLSERLSASSLELATAKEKDYSKKKRKKGHTTTSKSSSASRAIAASKGGRKRSKGKDKAVSALASAGWVRAKPKHTSSRKPSKRTTAIPLHLLEAPSAPQQDPAILAPPFTPPPRYDYDSNPLSQYQIYQIPQMRSQIRMSPDTKFPQPSLSNHPAFRTQQAKSSSDSQGPPLDLKRSLARKELNRKSYMSFQSDSTKLGEIPESRWSRPPVGREGRKEFEVQAYFPLGGTAAQKPAKQSRLKRFFGRS</sequence>
<organism evidence="2 3">
    <name type="scientific">Hymenoscyphus fraxineus</name>
    <dbReference type="NCBI Taxonomy" id="746836"/>
    <lineage>
        <taxon>Eukaryota</taxon>
        <taxon>Fungi</taxon>
        <taxon>Dikarya</taxon>
        <taxon>Ascomycota</taxon>
        <taxon>Pezizomycotina</taxon>
        <taxon>Leotiomycetes</taxon>
        <taxon>Helotiales</taxon>
        <taxon>Helotiaceae</taxon>
        <taxon>Hymenoscyphus</taxon>
    </lineage>
</organism>
<feature type="region of interest" description="Disordered" evidence="1">
    <location>
        <begin position="145"/>
        <end position="249"/>
    </location>
</feature>
<dbReference type="Proteomes" id="UP000696280">
    <property type="component" value="Unassembled WGS sequence"/>
</dbReference>
<name>A0A9N9L2T1_9HELO</name>
<proteinExistence type="predicted"/>
<evidence type="ECO:0000256" key="1">
    <source>
        <dbReference type="SAM" id="MobiDB-lite"/>
    </source>
</evidence>
<evidence type="ECO:0000313" key="2">
    <source>
        <dbReference type="EMBL" id="CAG8959155.1"/>
    </source>
</evidence>
<dbReference type="AlphaFoldDB" id="A0A9N9L2T1"/>
<protein>
    <submittedName>
        <fullName evidence="2">Uncharacterized protein</fullName>
    </submittedName>
</protein>
<feature type="compositionally biased region" description="Polar residues" evidence="1">
    <location>
        <begin position="316"/>
        <end position="325"/>
    </location>
</feature>
<feature type="region of interest" description="Disordered" evidence="1">
    <location>
        <begin position="23"/>
        <end position="50"/>
    </location>
</feature>
<accession>A0A9N9L2T1</accession>
<gene>
    <name evidence="2" type="ORF">HYFRA_00013019</name>
</gene>
<reference evidence="2" key="1">
    <citation type="submission" date="2021-07" db="EMBL/GenBank/DDBJ databases">
        <authorList>
            <person name="Durling M."/>
        </authorList>
    </citation>
    <scope>NUCLEOTIDE SEQUENCE</scope>
</reference>
<feature type="compositionally biased region" description="Low complexity" evidence="1">
    <location>
        <begin position="159"/>
        <end position="175"/>
    </location>
</feature>
<dbReference type="OrthoDB" id="5226911at2759"/>
<dbReference type="EMBL" id="CAJVRL010000089">
    <property type="protein sequence ID" value="CAG8959155.1"/>
    <property type="molecule type" value="Genomic_DNA"/>
</dbReference>
<feature type="compositionally biased region" description="Basic residues" evidence="1">
    <location>
        <begin position="199"/>
        <end position="211"/>
    </location>
</feature>
<feature type="region of interest" description="Disordered" evidence="1">
    <location>
        <begin position="268"/>
        <end position="343"/>
    </location>
</feature>
<comment type="caution">
    <text evidence="2">The sequence shown here is derived from an EMBL/GenBank/DDBJ whole genome shotgun (WGS) entry which is preliminary data.</text>
</comment>
<feature type="compositionally biased region" description="Basic and acidic residues" evidence="1">
    <location>
        <begin position="329"/>
        <end position="343"/>
    </location>
</feature>
<feature type="compositionally biased region" description="Polar residues" evidence="1">
    <location>
        <begin position="275"/>
        <end position="297"/>
    </location>
</feature>
<feature type="compositionally biased region" description="Basic and acidic residues" evidence="1">
    <location>
        <begin position="302"/>
        <end position="314"/>
    </location>
</feature>
<keyword evidence="3" id="KW-1185">Reference proteome</keyword>
<feature type="compositionally biased region" description="Low complexity" evidence="1">
    <location>
        <begin position="32"/>
        <end position="46"/>
    </location>
</feature>